<reference evidence="1" key="1">
    <citation type="submission" date="2023-04" db="EMBL/GenBank/DDBJ databases">
        <title>A chromosome-level genome assembly of the parasitoid wasp Eretmocerus hayati.</title>
        <authorList>
            <person name="Zhong Y."/>
            <person name="Liu S."/>
            <person name="Liu Y."/>
        </authorList>
    </citation>
    <scope>NUCLEOTIDE SEQUENCE</scope>
    <source>
        <strain evidence="1">ZJU_SS_LIU_2023</strain>
    </source>
</reference>
<evidence type="ECO:0000313" key="2">
    <source>
        <dbReference type="Proteomes" id="UP001239111"/>
    </source>
</evidence>
<comment type="caution">
    <text evidence="1">The sequence shown here is derived from an EMBL/GenBank/DDBJ whole genome shotgun (WGS) entry which is preliminary data.</text>
</comment>
<proteinExistence type="predicted"/>
<protein>
    <submittedName>
        <fullName evidence="1">Uncharacterized protein</fullName>
    </submittedName>
</protein>
<evidence type="ECO:0000313" key="1">
    <source>
        <dbReference type="EMBL" id="KAJ8684161.1"/>
    </source>
</evidence>
<gene>
    <name evidence="1" type="ORF">QAD02_019953</name>
</gene>
<sequence length="150" mass="16585">MWALVFWTASKQKSVIPEENLCPDCNEGEVTLAKLTASGKKFKVKLLRKSQDSKYLESLPVSTDGSILKRTYKGAQSRVLNQKSDLQRASKLQSLKKSAANQKNNELLIDTRSIYDDVGETSSISGERDSRMNKRGAAQDSRGTQKKGSG</sequence>
<organism evidence="1 2">
    <name type="scientific">Eretmocerus hayati</name>
    <dbReference type="NCBI Taxonomy" id="131215"/>
    <lineage>
        <taxon>Eukaryota</taxon>
        <taxon>Metazoa</taxon>
        <taxon>Ecdysozoa</taxon>
        <taxon>Arthropoda</taxon>
        <taxon>Hexapoda</taxon>
        <taxon>Insecta</taxon>
        <taxon>Pterygota</taxon>
        <taxon>Neoptera</taxon>
        <taxon>Endopterygota</taxon>
        <taxon>Hymenoptera</taxon>
        <taxon>Apocrita</taxon>
        <taxon>Proctotrupomorpha</taxon>
        <taxon>Chalcidoidea</taxon>
        <taxon>Aphelinidae</taxon>
        <taxon>Aphelininae</taxon>
        <taxon>Eretmocerus</taxon>
    </lineage>
</organism>
<dbReference type="Proteomes" id="UP001239111">
    <property type="component" value="Chromosome 1"/>
</dbReference>
<dbReference type="EMBL" id="CM056741">
    <property type="protein sequence ID" value="KAJ8684161.1"/>
    <property type="molecule type" value="Genomic_DNA"/>
</dbReference>
<name>A0ACC2PMX9_9HYME</name>
<accession>A0ACC2PMX9</accession>
<keyword evidence="2" id="KW-1185">Reference proteome</keyword>